<accession>M3FYN5</accession>
<evidence type="ECO:0000313" key="2">
    <source>
        <dbReference type="Proteomes" id="UP000030760"/>
    </source>
</evidence>
<dbReference type="Proteomes" id="UP000030760">
    <property type="component" value="Unassembled WGS sequence"/>
</dbReference>
<reference evidence="2" key="1">
    <citation type="journal article" date="2013" name="Genome Announc.">
        <title>Draft Genome Sequence of Streptomyces bottropensis ATCC 25435, a Bottromycin-Producing Actinomycete.</title>
        <authorList>
            <person name="Zhang H."/>
            <person name="Zhou W."/>
            <person name="Zhuang Y."/>
            <person name="Liang X."/>
            <person name="Liu T."/>
        </authorList>
    </citation>
    <scope>NUCLEOTIDE SEQUENCE [LARGE SCALE GENOMIC DNA]</scope>
    <source>
        <strain evidence="2">ATCC 25435</strain>
    </source>
</reference>
<proteinExistence type="predicted"/>
<evidence type="ECO:0000313" key="1">
    <source>
        <dbReference type="EMBL" id="EMF57394.1"/>
    </source>
</evidence>
<sequence length="65" mass="7053">MDLLPPSGGNDEHLGLSEPGAYELYVVQYALPNGVTSQPYTLHTWLTGKDTRRTGRPPRPCPSSG</sequence>
<dbReference type="GeneID" id="96268346"/>
<protein>
    <submittedName>
        <fullName evidence="1">Uncharacterized protein</fullName>
    </submittedName>
</protein>
<dbReference type="EMBL" id="KB405056">
    <property type="protein sequence ID" value="EMF57394.1"/>
    <property type="molecule type" value="Genomic_DNA"/>
</dbReference>
<organism evidence="1 2">
    <name type="scientific">Streptomyces bottropensis ATCC 25435</name>
    <dbReference type="NCBI Taxonomy" id="1054862"/>
    <lineage>
        <taxon>Bacteria</taxon>
        <taxon>Bacillati</taxon>
        <taxon>Actinomycetota</taxon>
        <taxon>Actinomycetes</taxon>
        <taxon>Kitasatosporales</taxon>
        <taxon>Streptomycetaceae</taxon>
        <taxon>Streptomyces</taxon>
    </lineage>
</organism>
<dbReference type="AlphaFoldDB" id="M3FYN5"/>
<dbReference type="RefSeq" id="WP_005473470.1">
    <property type="nucleotide sequence ID" value="NZ_KB405056.1"/>
</dbReference>
<gene>
    <name evidence="1" type="ORF">SBD_0066</name>
</gene>
<name>M3FYN5_9ACTN</name>